<evidence type="ECO:0000313" key="3">
    <source>
        <dbReference type="EMBL" id="KHO27515.1"/>
    </source>
</evidence>
<dbReference type="Proteomes" id="UP000031004">
    <property type="component" value="Unassembled WGS sequence"/>
</dbReference>
<dbReference type="RefSeq" id="WP_039318241.1">
    <property type="nucleotide sequence ID" value="NZ_JTLZ01000004.1"/>
</dbReference>
<dbReference type="PROSITE" id="PS51257">
    <property type="entry name" value="PROKAR_LIPOPROTEIN"/>
    <property type="match status" value="1"/>
</dbReference>
<evidence type="ECO:0000256" key="2">
    <source>
        <dbReference type="SAM" id="SignalP"/>
    </source>
</evidence>
<feature type="compositionally biased region" description="Low complexity" evidence="1">
    <location>
        <begin position="20"/>
        <end position="56"/>
    </location>
</feature>
<accession>A0ABR4YZ51</accession>
<dbReference type="EMBL" id="JTLZ01000004">
    <property type="protein sequence ID" value="KHO27515.1"/>
    <property type="molecule type" value="Genomic_DNA"/>
</dbReference>
<feature type="region of interest" description="Disordered" evidence="1">
    <location>
        <begin position="20"/>
        <end position="79"/>
    </location>
</feature>
<keyword evidence="2" id="KW-0732">Signal</keyword>
<name>A0ABR4YZ51_9MYCO</name>
<evidence type="ECO:0008006" key="5">
    <source>
        <dbReference type="Google" id="ProtNLM"/>
    </source>
</evidence>
<feature type="signal peptide" evidence="2">
    <location>
        <begin position="1"/>
        <end position="23"/>
    </location>
</feature>
<keyword evidence="4" id="KW-1185">Reference proteome</keyword>
<protein>
    <recommendedName>
        <fullName evidence="5">Lipoprotein</fullName>
    </recommendedName>
</protein>
<organism evidence="3 4">
    <name type="scientific">Mycolicibacterium setense</name>
    <dbReference type="NCBI Taxonomy" id="431269"/>
    <lineage>
        <taxon>Bacteria</taxon>
        <taxon>Bacillati</taxon>
        <taxon>Actinomycetota</taxon>
        <taxon>Actinomycetes</taxon>
        <taxon>Mycobacteriales</taxon>
        <taxon>Mycobacteriaceae</taxon>
        <taxon>Mycolicibacterium</taxon>
    </lineage>
</organism>
<evidence type="ECO:0000256" key="1">
    <source>
        <dbReference type="SAM" id="MobiDB-lite"/>
    </source>
</evidence>
<gene>
    <name evidence="3" type="ORF">QQ44_08690</name>
</gene>
<proteinExistence type="predicted"/>
<reference evidence="3 4" key="1">
    <citation type="submission" date="2014-11" db="EMBL/GenBank/DDBJ databases">
        <title>Mycobacterium setense Manresensis Genome.</title>
        <authorList>
            <person name="Rech G."/>
            <person name="Sumoy L."/>
        </authorList>
    </citation>
    <scope>NUCLEOTIDE SEQUENCE [LARGE SCALE GENOMIC DNA]</scope>
    <source>
        <strain evidence="3 4">Manresensis</strain>
    </source>
</reference>
<evidence type="ECO:0000313" key="4">
    <source>
        <dbReference type="Proteomes" id="UP000031004"/>
    </source>
</evidence>
<sequence>MTGTTRMAVICAVVAATSGVAGCGGSTSSTTESATTSAGATSATATTSAAQAPTATPSKVSANTASEDEIASALEGAGVSNPERWAEEVVEYRPYPADDPNLTKLRDNLAKYNPGQETVDKIVAALTP</sequence>
<feature type="chain" id="PRO_5045399439" description="Lipoprotein" evidence="2">
    <location>
        <begin position="24"/>
        <end position="128"/>
    </location>
</feature>
<comment type="caution">
    <text evidence="3">The sequence shown here is derived from an EMBL/GenBank/DDBJ whole genome shotgun (WGS) entry which is preliminary data.</text>
</comment>